<accession>A0A5M9WSB4</accession>
<dbReference type="EMBL" id="RIAS01000005">
    <property type="protein sequence ID" value="KAA8784348.1"/>
    <property type="molecule type" value="Genomic_DNA"/>
</dbReference>
<evidence type="ECO:0000313" key="2">
    <source>
        <dbReference type="Proteomes" id="UP000323664"/>
    </source>
</evidence>
<evidence type="ECO:0008006" key="3">
    <source>
        <dbReference type="Google" id="ProtNLM"/>
    </source>
</evidence>
<gene>
    <name evidence="1" type="ORF">EC604_10860</name>
</gene>
<name>A0A5M9WSB4_PAEAM</name>
<evidence type="ECO:0000313" key="1">
    <source>
        <dbReference type="EMBL" id="KAA8784348.1"/>
    </source>
</evidence>
<dbReference type="Proteomes" id="UP000323664">
    <property type="component" value="Unassembled WGS sequence"/>
</dbReference>
<comment type="caution">
    <text evidence="1">The sequence shown here is derived from an EMBL/GenBank/DDBJ whole genome shotgun (WGS) entry which is preliminary data.</text>
</comment>
<protein>
    <recommendedName>
        <fullName evidence="3">Butirosin biosynthesis protein H N-terminal domain-containing protein</fullName>
    </recommendedName>
</protein>
<reference evidence="1 2" key="1">
    <citation type="journal article" date="2019" name="J. Ind. Microbiol. Biotechnol.">
        <title>Paenibacillus amylolyticus 27C64 has a diverse set of carbohydrate-active enzymes and complete pectin deconstruction system.</title>
        <authorList>
            <person name="Keggi C."/>
            <person name="Doran-Peterson J."/>
        </authorList>
    </citation>
    <scope>NUCLEOTIDE SEQUENCE [LARGE SCALE GENOMIC DNA]</scope>
    <source>
        <strain evidence="1 2">27C64</strain>
    </source>
</reference>
<dbReference type="OrthoDB" id="2610444at2"/>
<proteinExistence type="predicted"/>
<dbReference type="AlphaFoldDB" id="A0A5M9WSB4"/>
<sequence length="313" mass="37283">MDTIYLRKVFNQSYSSEGIQEDLMSNGAYFPKIQYSLELLNNYIDHEFEEINQDCQSIHNIIKSKIDDGYCLFILVDRFFYPSGLDANTSHMIHPTFIYGYNNDNQSYMALEDCVMMGKMDYYSIPYSSIEKSSQYITSLGRAISLNFCKTNESSKEFNGEIPILQVINSLEKMLQGGQIYNKEYDLYYHCGLDSLSTFSNEISTFFYKLTDKNTFRTRALSFCQYHKRNQDVVTLISKYYDINMGEIKLYYEQLYKKWFVFKNKSNYILEKRMFSGIHISKDDLAWLNFNLNEIIDLERRTMERMWFLCREY</sequence>
<organism evidence="1 2">
    <name type="scientific">Paenibacillus amylolyticus</name>
    <dbReference type="NCBI Taxonomy" id="1451"/>
    <lineage>
        <taxon>Bacteria</taxon>
        <taxon>Bacillati</taxon>
        <taxon>Bacillota</taxon>
        <taxon>Bacilli</taxon>
        <taxon>Bacillales</taxon>
        <taxon>Paenibacillaceae</taxon>
        <taxon>Paenibacillus</taxon>
    </lineage>
</organism>